<evidence type="ECO:0000256" key="4">
    <source>
        <dbReference type="ARBA" id="ARBA00022842"/>
    </source>
</evidence>
<dbReference type="PIRSF" id="PIRSF015582">
    <property type="entry name" value="Cit_lyase_B"/>
    <property type="match status" value="1"/>
</dbReference>
<evidence type="ECO:0000256" key="6">
    <source>
        <dbReference type="PIRSR" id="PIRSR015582-2"/>
    </source>
</evidence>
<dbReference type="AlphaFoldDB" id="A0A917KQX3"/>
<evidence type="ECO:0000313" key="9">
    <source>
        <dbReference type="Proteomes" id="UP000661507"/>
    </source>
</evidence>
<reference evidence="8" key="2">
    <citation type="submission" date="2020-09" db="EMBL/GenBank/DDBJ databases">
        <authorList>
            <person name="Sun Q."/>
            <person name="Zhou Y."/>
        </authorList>
    </citation>
    <scope>NUCLEOTIDE SEQUENCE</scope>
    <source>
        <strain evidence="8">CGMCC 1.3617</strain>
    </source>
</reference>
<evidence type="ECO:0000256" key="2">
    <source>
        <dbReference type="ARBA" id="ARBA00005568"/>
    </source>
</evidence>
<dbReference type="InterPro" id="IPR005000">
    <property type="entry name" value="Aldolase/citrate-lyase_domain"/>
</dbReference>
<feature type="binding site" evidence="5">
    <location>
        <position position="66"/>
    </location>
    <ligand>
        <name>substrate</name>
    </ligand>
</feature>
<feature type="binding site" evidence="5">
    <location>
        <position position="129"/>
    </location>
    <ligand>
        <name>substrate</name>
    </ligand>
</feature>
<name>A0A917KQX3_9PROT</name>
<sequence>MIRSWLFVPADSERKLAKGGESGADALILDLEDSVAASRRPAARGMVVDYLAAHAGAARRPRLWVRINPLDGEGLTDAAAVVRAAPDGLVVPKVNGPDELLRLSHWLDALEARDGLPAGGIKLFAVATETAAAVLRLSEYARVPVPRLAALTWGAEDLPAALGASTNQDPAGGYALTYRYARSACLLAAVAADVQPIDTLEVDFRDEAALRAACADGRRQGFTGKIAIHPAQVGPINEGFRPTAEEVAFARRIVAAFDASPGIGTVGLDGKMIDMPHLRQAQRVLAAEAAFQD</sequence>
<dbReference type="Gene3D" id="3.20.20.60">
    <property type="entry name" value="Phosphoenolpyruvate-binding domains"/>
    <property type="match status" value="1"/>
</dbReference>
<keyword evidence="8" id="KW-0456">Lyase</keyword>
<keyword evidence="9" id="KW-1185">Reference proteome</keyword>
<organism evidence="8 9">
    <name type="scientific">Neoroseomonas lacus</name>
    <dbReference type="NCBI Taxonomy" id="287609"/>
    <lineage>
        <taxon>Bacteria</taxon>
        <taxon>Pseudomonadati</taxon>
        <taxon>Pseudomonadota</taxon>
        <taxon>Alphaproteobacteria</taxon>
        <taxon>Acetobacterales</taxon>
        <taxon>Acetobacteraceae</taxon>
        <taxon>Neoroseomonas</taxon>
    </lineage>
</organism>
<dbReference type="InterPro" id="IPR011206">
    <property type="entry name" value="Citrate_lyase_beta/mcl1/mcl2"/>
</dbReference>
<evidence type="ECO:0000313" key="8">
    <source>
        <dbReference type="EMBL" id="GGJ23837.1"/>
    </source>
</evidence>
<dbReference type="SUPFAM" id="SSF51621">
    <property type="entry name" value="Phosphoenolpyruvate/pyruvate domain"/>
    <property type="match status" value="1"/>
</dbReference>
<reference evidence="8" key="1">
    <citation type="journal article" date="2014" name="Int. J. Syst. Evol. Microbiol.">
        <title>Complete genome sequence of Corynebacterium casei LMG S-19264T (=DSM 44701T), isolated from a smear-ripened cheese.</title>
        <authorList>
            <consortium name="US DOE Joint Genome Institute (JGI-PGF)"/>
            <person name="Walter F."/>
            <person name="Albersmeier A."/>
            <person name="Kalinowski J."/>
            <person name="Ruckert C."/>
        </authorList>
    </citation>
    <scope>NUCLEOTIDE SEQUENCE</scope>
    <source>
        <strain evidence="8">CGMCC 1.3617</strain>
    </source>
</reference>
<protein>
    <submittedName>
        <fullName evidence="8">Citryl-CoA lyase</fullName>
    </submittedName>
</protein>
<keyword evidence="4 6" id="KW-0460">Magnesium</keyword>
<dbReference type="GO" id="GO:0000287">
    <property type="term" value="F:magnesium ion binding"/>
    <property type="evidence" value="ECO:0007669"/>
    <property type="project" value="TreeGrafter"/>
</dbReference>
<comment type="cofactor">
    <cofactor evidence="1">
        <name>Mg(2+)</name>
        <dbReference type="ChEBI" id="CHEBI:18420"/>
    </cofactor>
</comment>
<keyword evidence="3 6" id="KW-0479">Metal-binding</keyword>
<dbReference type="GO" id="GO:0016829">
    <property type="term" value="F:lyase activity"/>
    <property type="evidence" value="ECO:0007669"/>
    <property type="project" value="UniProtKB-KW"/>
</dbReference>
<feature type="binding site" evidence="6">
    <location>
        <position position="157"/>
    </location>
    <ligand>
        <name>Mg(2+)</name>
        <dbReference type="ChEBI" id="CHEBI:18420"/>
    </ligand>
</feature>
<evidence type="ECO:0000256" key="5">
    <source>
        <dbReference type="PIRSR" id="PIRSR015582-1"/>
    </source>
</evidence>
<dbReference type="GO" id="GO:0006107">
    <property type="term" value="P:oxaloacetate metabolic process"/>
    <property type="evidence" value="ECO:0007669"/>
    <property type="project" value="TreeGrafter"/>
</dbReference>
<evidence type="ECO:0000256" key="1">
    <source>
        <dbReference type="ARBA" id="ARBA00001946"/>
    </source>
</evidence>
<dbReference type="PANTHER" id="PTHR32308">
    <property type="entry name" value="LYASE BETA SUBUNIT, PUTATIVE (AFU_ORTHOLOGUE AFUA_4G13030)-RELATED"/>
    <property type="match status" value="1"/>
</dbReference>
<dbReference type="EMBL" id="BMKW01000008">
    <property type="protein sequence ID" value="GGJ23837.1"/>
    <property type="molecule type" value="Genomic_DNA"/>
</dbReference>
<evidence type="ECO:0000256" key="3">
    <source>
        <dbReference type="ARBA" id="ARBA00022723"/>
    </source>
</evidence>
<feature type="binding site" evidence="6">
    <location>
        <position position="129"/>
    </location>
    <ligand>
        <name>Mg(2+)</name>
        <dbReference type="ChEBI" id="CHEBI:18420"/>
    </ligand>
</feature>
<dbReference type="PANTHER" id="PTHR32308:SF0">
    <property type="entry name" value="HPCH_HPAI ALDOLASE_CITRATE LYASE DOMAIN-CONTAINING PROTEIN"/>
    <property type="match status" value="1"/>
</dbReference>
<comment type="similarity">
    <text evidence="2">Belongs to the HpcH/HpaI aldolase family.</text>
</comment>
<feature type="domain" description="HpcH/HpaI aldolase/citrate lyase" evidence="7">
    <location>
        <begin position="3"/>
        <end position="230"/>
    </location>
</feature>
<dbReference type="RefSeq" id="WP_188968698.1">
    <property type="nucleotide sequence ID" value="NZ_BMKW01000008.1"/>
</dbReference>
<gene>
    <name evidence="8" type="ORF">GCM10011320_33920</name>
</gene>
<dbReference type="InterPro" id="IPR040442">
    <property type="entry name" value="Pyrv_kinase-like_dom_sf"/>
</dbReference>
<accession>A0A917KQX3</accession>
<proteinExistence type="inferred from homology"/>
<evidence type="ECO:0000259" key="7">
    <source>
        <dbReference type="Pfam" id="PF03328"/>
    </source>
</evidence>
<dbReference type="Pfam" id="PF03328">
    <property type="entry name" value="HpcH_HpaI"/>
    <property type="match status" value="1"/>
</dbReference>
<dbReference type="InterPro" id="IPR015813">
    <property type="entry name" value="Pyrv/PenolPyrv_kinase-like_dom"/>
</dbReference>
<comment type="caution">
    <text evidence="8">The sequence shown here is derived from an EMBL/GenBank/DDBJ whole genome shotgun (WGS) entry which is preliminary data.</text>
</comment>
<dbReference type="Proteomes" id="UP000661507">
    <property type="component" value="Unassembled WGS sequence"/>
</dbReference>